<dbReference type="CDD" id="cd16432">
    <property type="entry name" value="CheB_Rec"/>
    <property type="match status" value="1"/>
</dbReference>
<dbReference type="PIRSF" id="PIRSF000876">
    <property type="entry name" value="RR_chemtxs_CheB"/>
    <property type="match status" value="1"/>
</dbReference>
<comment type="PTM">
    <text evidence="5">Phosphorylated by CheA. Phosphorylation of the N-terminal regulatory domain activates the methylesterase activity.</text>
</comment>
<dbReference type="InterPro" id="IPR008248">
    <property type="entry name" value="CheB-like"/>
</dbReference>
<dbReference type="InterPro" id="IPR011006">
    <property type="entry name" value="CheY-like_superfamily"/>
</dbReference>
<sequence>MKKVRIVVIDDSAYNRRTITKMLEEIPEVEVVGYAVNGEEGIRRVIDLTPDLVTLDLEMPKMDGFTTLRIIMNSCPTPVIVISAGSDDEKVFKALELGAVDFIAKPTRTISDELLKIQDDLQKKVRSVFNLNMAGIKRREALFSQDAAKRPLAIAPTKKSQIDIIAIGASTGGPPALQSIFSAFDTPLPVAIVVSQHMPPGFTKAFAERLNRTSGFEIKEAKDGDTVSPGRVLIAPGGRNLIFNRLDGVVIARVVDPLPEDKYVPSVDAMFASCAKIYGSRMLAVVLTGMGNDGSRGVRAAKAAGGGVFAESDESAVVFGMPREAIATGLVDRITTIDKMSCEILSYCGIQRR</sequence>
<dbReference type="EC" id="3.1.1.61" evidence="5"/>
<keyword evidence="1 5" id="KW-0963">Cytoplasm</keyword>
<keyword evidence="5 7" id="KW-0597">Phosphoprotein</keyword>
<reference evidence="10 11" key="1">
    <citation type="submission" date="2009-01" db="EMBL/GenBank/DDBJ databases">
        <title>Complete sequence of Geobacter sp. FRC-32.</title>
        <authorList>
            <consortium name="US DOE Joint Genome Institute"/>
            <person name="Lucas S."/>
            <person name="Copeland A."/>
            <person name="Lapidus A."/>
            <person name="Glavina del Rio T."/>
            <person name="Dalin E."/>
            <person name="Tice H."/>
            <person name="Bruce D."/>
            <person name="Goodwin L."/>
            <person name="Pitluck S."/>
            <person name="Saunders E."/>
            <person name="Brettin T."/>
            <person name="Detter J.C."/>
            <person name="Han C."/>
            <person name="Larimer F."/>
            <person name="Land M."/>
            <person name="Hauser L."/>
            <person name="Kyrpides N."/>
            <person name="Ovchinnikova G."/>
            <person name="Kostka J."/>
            <person name="Richardson P."/>
        </authorList>
    </citation>
    <scope>NUCLEOTIDE SEQUENCE [LARGE SCALE GENOMIC DNA]</scope>
    <source>
        <strain evidence="11">DSM 22248 / JCM 15807 / FRC-32</strain>
    </source>
</reference>
<dbReference type="GO" id="GO:0000156">
    <property type="term" value="F:phosphorelay response regulator activity"/>
    <property type="evidence" value="ECO:0007669"/>
    <property type="project" value="InterPro"/>
</dbReference>
<dbReference type="HOGENOM" id="CLU_000445_51_0_7"/>
<comment type="domain">
    <text evidence="5">Contains a C-terminal catalytic domain, and an N-terminal region which modulates catalytic activity.</text>
</comment>
<feature type="active site" evidence="5 6">
    <location>
        <position position="197"/>
    </location>
</feature>
<dbReference type="STRING" id="316067.Geob_2167"/>
<gene>
    <name evidence="5" type="primary">cheB</name>
    <name evidence="10" type="synonym">cheB40H-1</name>
    <name evidence="10" type="ordered locus">Geob_2167</name>
</gene>
<dbReference type="PANTHER" id="PTHR42872:SF6">
    <property type="entry name" value="PROTEIN-GLUTAMATE METHYLESTERASE_PROTEIN-GLUTAMINE GLUTAMINASE"/>
    <property type="match status" value="1"/>
</dbReference>
<dbReference type="GO" id="GO:0050568">
    <property type="term" value="F:protein-glutamine glutaminase activity"/>
    <property type="evidence" value="ECO:0007669"/>
    <property type="project" value="UniProtKB-UniRule"/>
</dbReference>
<dbReference type="InterPro" id="IPR001789">
    <property type="entry name" value="Sig_transdc_resp-reg_receiver"/>
</dbReference>
<dbReference type="Pfam" id="PF00072">
    <property type="entry name" value="Response_reg"/>
    <property type="match status" value="1"/>
</dbReference>
<evidence type="ECO:0000256" key="1">
    <source>
        <dbReference type="ARBA" id="ARBA00022490"/>
    </source>
</evidence>
<evidence type="ECO:0000259" key="9">
    <source>
        <dbReference type="PROSITE" id="PS50122"/>
    </source>
</evidence>
<dbReference type="OrthoDB" id="9793421at2"/>
<dbReference type="RefSeq" id="WP_012647250.1">
    <property type="nucleotide sequence ID" value="NC_011979.1"/>
</dbReference>
<evidence type="ECO:0000313" key="11">
    <source>
        <dbReference type="Proteomes" id="UP000007721"/>
    </source>
</evidence>
<proteinExistence type="inferred from homology"/>
<comment type="subcellular location">
    <subcellularLocation>
        <location evidence="5">Cytoplasm</location>
    </subcellularLocation>
</comment>
<dbReference type="Proteomes" id="UP000007721">
    <property type="component" value="Chromosome"/>
</dbReference>
<evidence type="ECO:0000256" key="2">
    <source>
        <dbReference type="ARBA" id="ARBA00022500"/>
    </source>
</evidence>
<dbReference type="InterPro" id="IPR035909">
    <property type="entry name" value="CheB_C"/>
</dbReference>
<dbReference type="GO" id="GO:0006935">
    <property type="term" value="P:chemotaxis"/>
    <property type="evidence" value="ECO:0007669"/>
    <property type="project" value="UniProtKB-UniRule"/>
</dbReference>
<evidence type="ECO:0000256" key="4">
    <source>
        <dbReference type="ARBA" id="ARBA00048267"/>
    </source>
</evidence>
<feature type="active site" evidence="5 6">
    <location>
        <position position="293"/>
    </location>
</feature>
<keyword evidence="11" id="KW-1185">Reference proteome</keyword>
<dbReference type="KEGG" id="geo:Geob_2167"/>
<feature type="active site" evidence="5 6">
    <location>
        <position position="170"/>
    </location>
</feature>
<dbReference type="PANTHER" id="PTHR42872">
    <property type="entry name" value="PROTEIN-GLUTAMATE METHYLESTERASE/PROTEIN-GLUTAMINE GLUTAMINASE"/>
    <property type="match status" value="1"/>
</dbReference>
<dbReference type="EC" id="3.5.1.44" evidence="5"/>
<dbReference type="GO" id="GO:0005737">
    <property type="term" value="C:cytoplasm"/>
    <property type="evidence" value="ECO:0007669"/>
    <property type="project" value="UniProtKB-SubCell"/>
</dbReference>
<dbReference type="EMBL" id="CP001390">
    <property type="protein sequence ID" value="ACM20521.1"/>
    <property type="molecule type" value="Genomic_DNA"/>
</dbReference>
<dbReference type="CDD" id="cd17541">
    <property type="entry name" value="REC_CheB-like"/>
    <property type="match status" value="1"/>
</dbReference>
<protein>
    <recommendedName>
        <fullName evidence="5">Protein-glutamate methylesterase/protein-glutamine glutaminase</fullName>
        <ecNumber evidence="5">3.1.1.61</ecNumber>
        <ecNumber evidence="5">3.5.1.44</ecNumber>
    </recommendedName>
</protein>
<feature type="domain" description="CheB-type methylesterase" evidence="9">
    <location>
        <begin position="158"/>
        <end position="351"/>
    </location>
</feature>
<keyword evidence="2 5" id="KW-0145">Chemotaxis</keyword>
<dbReference type="SMART" id="SM00448">
    <property type="entry name" value="REC"/>
    <property type="match status" value="1"/>
</dbReference>
<organism evidence="10 11">
    <name type="scientific">Geotalea daltonii (strain DSM 22248 / JCM 15807 / FRC-32)</name>
    <name type="common">Geobacter daltonii</name>
    <dbReference type="NCBI Taxonomy" id="316067"/>
    <lineage>
        <taxon>Bacteria</taxon>
        <taxon>Pseudomonadati</taxon>
        <taxon>Thermodesulfobacteriota</taxon>
        <taxon>Desulfuromonadia</taxon>
        <taxon>Geobacterales</taxon>
        <taxon>Geobacteraceae</taxon>
        <taxon>Geotalea</taxon>
    </lineage>
</organism>
<evidence type="ECO:0000256" key="5">
    <source>
        <dbReference type="HAMAP-Rule" id="MF_00099"/>
    </source>
</evidence>
<dbReference type="GO" id="GO:0008984">
    <property type="term" value="F:protein-glutamate methylesterase activity"/>
    <property type="evidence" value="ECO:0007669"/>
    <property type="project" value="UniProtKB-UniRule"/>
</dbReference>
<dbReference type="NCBIfam" id="NF001965">
    <property type="entry name" value="PRK00742.1"/>
    <property type="match status" value="1"/>
</dbReference>
<dbReference type="Gene3D" id="3.40.50.2300">
    <property type="match status" value="1"/>
</dbReference>
<dbReference type="AlphaFoldDB" id="B9M9E9"/>
<dbReference type="PROSITE" id="PS50110">
    <property type="entry name" value="RESPONSE_REGULATORY"/>
    <property type="match status" value="1"/>
</dbReference>
<accession>B9M9E9</accession>
<feature type="domain" description="Response regulatory" evidence="8">
    <location>
        <begin position="5"/>
        <end position="120"/>
    </location>
</feature>
<evidence type="ECO:0000259" key="8">
    <source>
        <dbReference type="PROSITE" id="PS50110"/>
    </source>
</evidence>
<comment type="catalytic activity">
    <reaction evidence="4 5">
        <text>[protein]-L-glutamate 5-O-methyl ester + H2O = L-glutamyl-[protein] + methanol + H(+)</text>
        <dbReference type="Rhea" id="RHEA:23236"/>
        <dbReference type="Rhea" id="RHEA-COMP:10208"/>
        <dbReference type="Rhea" id="RHEA-COMP:10311"/>
        <dbReference type="ChEBI" id="CHEBI:15377"/>
        <dbReference type="ChEBI" id="CHEBI:15378"/>
        <dbReference type="ChEBI" id="CHEBI:17790"/>
        <dbReference type="ChEBI" id="CHEBI:29973"/>
        <dbReference type="ChEBI" id="CHEBI:82795"/>
        <dbReference type="EC" id="3.1.1.61"/>
    </reaction>
</comment>
<dbReference type="Pfam" id="PF01339">
    <property type="entry name" value="CheB_methylest"/>
    <property type="match status" value="1"/>
</dbReference>
<name>B9M9E9_GEODF</name>
<comment type="similarity">
    <text evidence="5">Belongs to the CheB family.</text>
</comment>
<evidence type="ECO:0000256" key="3">
    <source>
        <dbReference type="ARBA" id="ARBA00022801"/>
    </source>
</evidence>
<dbReference type="eggNOG" id="COG2201">
    <property type="taxonomic scope" value="Bacteria"/>
</dbReference>
<comment type="catalytic activity">
    <reaction evidence="5">
        <text>L-glutaminyl-[protein] + H2O = L-glutamyl-[protein] + NH4(+)</text>
        <dbReference type="Rhea" id="RHEA:16441"/>
        <dbReference type="Rhea" id="RHEA-COMP:10207"/>
        <dbReference type="Rhea" id="RHEA-COMP:10208"/>
        <dbReference type="ChEBI" id="CHEBI:15377"/>
        <dbReference type="ChEBI" id="CHEBI:28938"/>
        <dbReference type="ChEBI" id="CHEBI:29973"/>
        <dbReference type="ChEBI" id="CHEBI:30011"/>
        <dbReference type="EC" id="3.5.1.44"/>
    </reaction>
</comment>
<dbReference type="SUPFAM" id="SSF52172">
    <property type="entry name" value="CheY-like"/>
    <property type="match status" value="1"/>
</dbReference>
<keyword evidence="3 5" id="KW-0378">Hydrolase</keyword>
<evidence type="ECO:0000256" key="7">
    <source>
        <dbReference type="PROSITE-ProRule" id="PRU00169"/>
    </source>
</evidence>
<dbReference type="Gene3D" id="3.40.50.180">
    <property type="entry name" value="Methylesterase CheB, C-terminal domain"/>
    <property type="match status" value="1"/>
</dbReference>
<dbReference type="InterPro" id="IPR000673">
    <property type="entry name" value="Sig_transdc_resp-reg_Me-estase"/>
</dbReference>
<comment type="function">
    <text evidence="5">Involved in chemotaxis. Part of a chemotaxis signal transduction system that modulates chemotaxis in response to various stimuli. Catalyzes the demethylation of specific methylglutamate residues introduced into the chemoreceptors (methyl-accepting chemotaxis proteins or MCP) by CheR. Also mediates the irreversible deamidation of specific glutamine residues to glutamic acid.</text>
</comment>
<dbReference type="SUPFAM" id="SSF52738">
    <property type="entry name" value="Methylesterase CheB, C-terminal domain"/>
    <property type="match status" value="1"/>
</dbReference>
<feature type="modified residue" description="4-aspartylphosphate" evidence="5 7">
    <location>
        <position position="56"/>
    </location>
</feature>
<dbReference type="HAMAP" id="MF_00099">
    <property type="entry name" value="CheB_chemtxs"/>
    <property type="match status" value="1"/>
</dbReference>
<evidence type="ECO:0000256" key="6">
    <source>
        <dbReference type="PROSITE-ProRule" id="PRU00050"/>
    </source>
</evidence>
<evidence type="ECO:0000313" key="10">
    <source>
        <dbReference type="EMBL" id="ACM20521.1"/>
    </source>
</evidence>
<dbReference type="PROSITE" id="PS50122">
    <property type="entry name" value="CHEB"/>
    <property type="match status" value="1"/>
</dbReference>